<name>A0A0H2S1C2_9AGAM</name>
<keyword evidence="1" id="KW-0862">Zinc</keyword>
<organism evidence="4 5">
    <name type="scientific">Schizopora paradoxa</name>
    <dbReference type="NCBI Taxonomy" id="27342"/>
    <lineage>
        <taxon>Eukaryota</taxon>
        <taxon>Fungi</taxon>
        <taxon>Dikarya</taxon>
        <taxon>Basidiomycota</taxon>
        <taxon>Agaricomycotina</taxon>
        <taxon>Agaricomycetes</taxon>
        <taxon>Hymenochaetales</taxon>
        <taxon>Schizoporaceae</taxon>
        <taxon>Schizopora</taxon>
    </lineage>
</organism>
<dbReference type="GO" id="GO:0008270">
    <property type="term" value="F:zinc ion binding"/>
    <property type="evidence" value="ECO:0007669"/>
    <property type="project" value="UniProtKB-KW"/>
</dbReference>
<evidence type="ECO:0000313" key="4">
    <source>
        <dbReference type="EMBL" id="KLO15548.1"/>
    </source>
</evidence>
<protein>
    <submittedName>
        <fullName evidence="4">ArfGap-domain-containing protein</fullName>
    </submittedName>
</protein>
<dbReference type="InterPro" id="IPR037278">
    <property type="entry name" value="ARFGAP/RecO"/>
</dbReference>
<evidence type="ECO:0000313" key="5">
    <source>
        <dbReference type="Proteomes" id="UP000053477"/>
    </source>
</evidence>
<feature type="region of interest" description="Disordered" evidence="2">
    <location>
        <begin position="446"/>
        <end position="502"/>
    </location>
</feature>
<dbReference type="GO" id="GO:0005737">
    <property type="term" value="C:cytoplasm"/>
    <property type="evidence" value="ECO:0007669"/>
    <property type="project" value="TreeGrafter"/>
</dbReference>
<feature type="compositionally biased region" description="Low complexity" evidence="2">
    <location>
        <begin position="283"/>
        <end position="297"/>
    </location>
</feature>
<dbReference type="InParanoid" id="A0A0H2S1C2"/>
<dbReference type="Proteomes" id="UP000053477">
    <property type="component" value="Unassembled WGS sequence"/>
</dbReference>
<dbReference type="Pfam" id="PF01412">
    <property type="entry name" value="ArfGap"/>
    <property type="match status" value="1"/>
</dbReference>
<feature type="region of interest" description="Disordered" evidence="2">
    <location>
        <begin position="91"/>
        <end position="114"/>
    </location>
</feature>
<proteinExistence type="predicted"/>
<dbReference type="AlphaFoldDB" id="A0A0H2S1C2"/>
<feature type="region of interest" description="Disordered" evidence="2">
    <location>
        <begin position="204"/>
        <end position="247"/>
    </location>
</feature>
<dbReference type="PROSITE" id="PS50115">
    <property type="entry name" value="ARFGAP"/>
    <property type="match status" value="1"/>
</dbReference>
<feature type="region of interest" description="Disordered" evidence="2">
    <location>
        <begin position="140"/>
        <end position="183"/>
    </location>
</feature>
<evidence type="ECO:0000256" key="1">
    <source>
        <dbReference type="PROSITE-ProRule" id="PRU00288"/>
    </source>
</evidence>
<keyword evidence="5" id="KW-1185">Reference proteome</keyword>
<feature type="region of interest" description="Disordered" evidence="2">
    <location>
        <begin position="268"/>
        <end position="346"/>
    </location>
</feature>
<dbReference type="PANTHER" id="PTHR45705:SF1">
    <property type="entry name" value="FI20236P1"/>
    <property type="match status" value="1"/>
</dbReference>
<dbReference type="OrthoDB" id="10266696at2759"/>
<dbReference type="STRING" id="27342.A0A0H2S1C2"/>
<sequence length="502" mass="54005">MSGVSKLAAERHQRQLEELLTQPGNDVCADCKSKSPRWASHNLGIFICMRCAGLHRKLGTHISKVKSLSLDSWTKEQVESMRKMGNIKSNQIWNPDERKHPLPDNMEESERDSEMEKFIRSKYQFGRFKSKSSIVESYLGPSQSKASLPPRSQTAPIRSGSSPRPPSVASTDIPPPPVGQQKSYLTTASVAPTAVSSAVPQPRASSFSASSTLPPTSLSSPQRTTTLPFNSTVSPSQPAIPANQQASLSSSTFNDLISIQGPSAASSLPLQYQNTSSPANPYSSLSPPGGLPSSIGIDRSPAFRSASLPTGPSYGQQLTPMGGTPGTSSAFNPFFQQQQQPQQPQMQFQTQPFNSITPTISPISGPSPYNPFSQPFQQQAQVASPPPDFGQNMSMGGISPVAPQPQMFSMASNGFQPTPSTTPFGMSSPINGVQPFQQTPSPSFTMMQQQQAQAPPQMQIPWQQQQFQGSSHLSQQAQQAQQLFKSMAGGNDGSGRNPFAFS</sequence>
<dbReference type="EMBL" id="KQ085928">
    <property type="protein sequence ID" value="KLO15548.1"/>
    <property type="molecule type" value="Genomic_DNA"/>
</dbReference>
<feature type="compositionally biased region" description="Low complexity" evidence="2">
    <location>
        <begin position="446"/>
        <end position="482"/>
    </location>
</feature>
<feature type="domain" description="Arf-GAP" evidence="3">
    <location>
        <begin position="13"/>
        <end position="136"/>
    </location>
</feature>
<dbReference type="SUPFAM" id="SSF57863">
    <property type="entry name" value="ArfGap/RecO-like zinc finger"/>
    <property type="match status" value="1"/>
</dbReference>
<reference evidence="4 5" key="1">
    <citation type="submission" date="2015-04" db="EMBL/GenBank/DDBJ databases">
        <title>Complete genome sequence of Schizopora paradoxa KUC8140, a cosmopolitan wood degrader in East Asia.</title>
        <authorList>
            <consortium name="DOE Joint Genome Institute"/>
            <person name="Min B."/>
            <person name="Park H."/>
            <person name="Jang Y."/>
            <person name="Kim J.-J."/>
            <person name="Kim K.H."/>
            <person name="Pangilinan J."/>
            <person name="Lipzen A."/>
            <person name="Riley R."/>
            <person name="Grigoriev I.V."/>
            <person name="Spatafora J.W."/>
            <person name="Choi I.-G."/>
        </authorList>
    </citation>
    <scope>NUCLEOTIDE SEQUENCE [LARGE SCALE GENOMIC DNA]</scope>
    <source>
        <strain evidence="4 5">KUC8140</strain>
    </source>
</reference>
<feature type="compositionally biased region" description="Polar residues" evidence="2">
    <location>
        <begin position="140"/>
        <end position="155"/>
    </location>
</feature>
<evidence type="ECO:0000256" key="2">
    <source>
        <dbReference type="SAM" id="MobiDB-lite"/>
    </source>
</evidence>
<dbReference type="CDD" id="cd08204">
    <property type="entry name" value="ArfGap"/>
    <property type="match status" value="1"/>
</dbReference>
<accession>A0A0H2S1C2</accession>
<dbReference type="GO" id="GO:0005096">
    <property type="term" value="F:GTPase activator activity"/>
    <property type="evidence" value="ECO:0007669"/>
    <property type="project" value="InterPro"/>
</dbReference>
<dbReference type="PRINTS" id="PR00405">
    <property type="entry name" value="REVINTRACTNG"/>
</dbReference>
<gene>
    <name evidence="4" type="ORF">SCHPADRAFT_871031</name>
</gene>
<evidence type="ECO:0000259" key="3">
    <source>
        <dbReference type="PROSITE" id="PS50115"/>
    </source>
</evidence>
<keyword evidence="1" id="KW-0863">Zinc-finger</keyword>
<keyword evidence="1" id="KW-0479">Metal-binding</keyword>
<feature type="compositionally biased region" description="Polar residues" evidence="2">
    <location>
        <begin position="307"/>
        <end position="319"/>
    </location>
</feature>
<feature type="compositionally biased region" description="Polar residues" evidence="2">
    <location>
        <begin position="229"/>
        <end position="247"/>
    </location>
</feature>
<feature type="compositionally biased region" description="Low complexity" evidence="2">
    <location>
        <begin position="204"/>
        <end position="228"/>
    </location>
</feature>
<dbReference type="InterPro" id="IPR051718">
    <property type="entry name" value="ARF_GTPase-activating"/>
</dbReference>
<feature type="compositionally biased region" description="Polar residues" evidence="2">
    <location>
        <begin position="268"/>
        <end position="282"/>
    </location>
</feature>
<feature type="compositionally biased region" description="Low complexity" evidence="2">
    <location>
        <begin position="333"/>
        <end position="346"/>
    </location>
</feature>
<dbReference type="InterPro" id="IPR001164">
    <property type="entry name" value="ArfGAP_dom"/>
</dbReference>
<dbReference type="FunFam" id="1.10.220.150:FF:000026">
    <property type="entry name" value="GTPase activating protein for Arf, putative"/>
    <property type="match status" value="1"/>
</dbReference>
<dbReference type="InterPro" id="IPR038508">
    <property type="entry name" value="ArfGAP_dom_sf"/>
</dbReference>
<dbReference type="Gene3D" id="1.10.220.150">
    <property type="entry name" value="Arf GTPase activating protein"/>
    <property type="match status" value="1"/>
</dbReference>
<dbReference type="SMART" id="SM00105">
    <property type="entry name" value="ArfGap"/>
    <property type="match status" value="1"/>
</dbReference>
<dbReference type="PANTHER" id="PTHR45705">
    <property type="entry name" value="FI20236P1"/>
    <property type="match status" value="1"/>
</dbReference>